<reference evidence="4 5" key="2">
    <citation type="submission" date="2019-09" db="EMBL/GenBank/DDBJ databases">
        <authorList>
            <person name="Jin C."/>
        </authorList>
    </citation>
    <scope>NUCLEOTIDE SEQUENCE [LARGE SCALE GENOMIC DNA]</scope>
    <source>
        <strain evidence="4 5">BN140078</strain>
    </source>
</reference>
<evidence type="ECO:0000313" key="4">
    <source>
        <dbReference type="EMBL" id="KAA2239003.1"/>
    </source>
</evidence>
<dbReference type="InterPro" id="IPR000917">
    <property type="entry name" value="Sulfatase_N"/>
</dbReference>
<dbReference type="RefSeq" id="WP_149840182.1">
    <property type="nucleotide sequence ID" value="NZ_VUOC01000004.1"/>
</dbReference>
<dbReference type="EMBL" id="VUOC01000004">
    <property type="protein sequence ID" value="KAA2239003.1"/>
    <property type="molecule type" value="Genomic_DNA"/>
</dbReference>
<feature type="domain" description="Sulfatase N-terminal" evidence="3">
    <location>
        <begin position="35"/>
        <end position="347"/>
    </location>
</feature>
<dbReference type="Proteomes" id="UP000324611">
    <property type="component" value="Unassembled WGS sequence"/>
</dbReference>
<evidence type="ECO:0000259" key="3">
    <source>
        <dbReference type="Pfam" id="PF00884"/>
    </source>
</evidence>
<dbReference type="CDD" id="cd16145">
    <property type="entry name" value="ARS_like"/>
    <property type="match status" value="1"/>
</dbReference>
<dbReference type="Gene3D" id="3.40.720.10">
    <property type="entry name" value="Alkaline Phosphatase, subunit A"/>
    <property type="match status" value="1"/>
</dbReference>
<dbReference type="SUPFAM" id="SSF53649">
    <property type="entry name" value="Alkaline phosphatase-like"/>
    <property type="match status" value="1"/>
</dbReference>
<keyword evidence="5" id="KW-1185">Reference proteome</keyword>
<dbReference type="InterPro" id="IPR050738">
    <property type="entry name" value="Sulfatase"/>
</dbReference>
<name>A0A5B2VHF0_9BACT</name>
<comment type="similarity">
    <text evidence="1">Belongs to the sulfatase family.</text>
</comment>
<protein>
    <submittedName>
        <fullName evidence="4">Arylsulfatase</fullName>
    </submittedName>
</protein>
<keyword evidence="2" id="KW-0378">Hydrolase</keyword>
<dbReference type="Pfam" id="PF00884">
    <property type="entry name" value="Sulfatase"/>
    <property type="match status" value="1"/>
</dbReference>
<comment type="caution">
    <text evidence="4">The sequence shown here is derived from an EMBL/GenBank/DDBJ whole genome shotgun (WGS) entry which is preliminary data.</text>
</comment>
<dbReference type="InterPro" id="IPR017850">
    <property type="entry name" value="Alkaline_phosphatase_core_sf"/>
</dbReference>
<dbReference type="PANTHER" id="PTHR42693:SF53">
    <property type="entry name" value="ENDO-4-O-SULFATASE"/>
    <property type="match status" value="1"/>
</dbReference>
<dbReference type="AlphaFoldDB" id="A0A5B2VHF0"/>
<dbReference type="GO" id="GO:0004065">
    <property type="term" value="F:arylsulfatase activity"/>
    <property type="evidence" value="ECO:0007669"/>
    <property type="project" value="TreeGrafter"/>
</dbReference>
<evidence type="ECO:0000256" key="1">
    <source>
        <dbReference type="ARBA" id="ARBA00008779"/>
    </source>
</evidence>
<gene>
    <name evidence="4" type="ORF">F0L74_22580</name>
</gene>
<dbReference type="PANTHER" id="PTHR42693">
    <property type="entry name" value="ARYLSULFATASE FAMILY MEMBER"/>
    <property type="match status" value="1"/>
</dbReference>
<proteinExistence type="inferred from homology"/>
<sequence length="469" mass="52097">MKVYNILSITGAGLVLLTAFGFRKASVKRSLPVKPNIVLIMADDMGYGDLGCYGQQMIQTPHIDALAKQGLRLTHYYAGNTVCAPSREALLTGMHTGHTYIRGNFLTDEQEDPAMPSEKVTIAELLKKAGYRTALIGKWGLGGEQHSPDTQGFDYSYGYLDQIQAHNYYPPFLYENGKKVMLPENADGKKGAYSHNLFVDKTLAFLDSPQDKPFFLYLPYTIPHGDHVIPDNSVYAGKDWPEQFKNYAAMITLLDQDVARIISALKAKGLDENTLILFMSDNGANPGFAKFFKSNGSLRGFKTNLYEGGIREPFIAYWPGRIKAGQVSDHVTAGWDVLPTICQAAGIKTPAGIDGVSFYPSLFNTGKQAEHDYLYWEYYTYNYNWNKPGKGSEQPRNWLESRALRFGDWKAVIKSTAADAAGTVELFNLATDPAESKDLAAAHPELVKHVRELLAKATIANAPFFPYKH</sequence>
<dbReference type="Gene3D" id="3.30.1120.10">
    <property type="match status" value="1"/>
</dbReference>
<organism evidence="4 5">
    <name type="scientific">Chitinophaga agrisoli</name>
    <dbReference type="NCBI Taxonomy" id="2607653"/>
    <lineage>
        <taxon>Bacteria</taxon>
        <taxon>Pseudomonadati</taxon>
        <taxon>Bacteroidota</taxon>
        <taxon>Chitinophagia</taxon>
        <taxon>Chitinophagales</taxon>
        <taxon>Chitinophagaceae</taxon>
        <taxon>Chitinophaga</taxon>
    </lineage>
</organism>
<evidence type="ECO:0000256" key="2">
    <source>
        <dbReference type="ARBA" id="ARBA00022801"/>
    </source>
</evidence>
<accession>A0A5B2VHF0</accession>
<reference evidence="4 5" key="1">
    <citation type="submission" date="2019-09" db="EMBL/GenBank/DDBJ databases">
        <title>Chitinophaga ginsengihumi sp. nov., isolated from soil of ginseng rhizosphere.</title>
        <authorList>
            <person name="Lee J."/>
        </authorList>
    </citation>
    <scope>NUCLEOTIDE SEQUENCE [LARGE SCALE GENOMIC DNA]</scope>
    <source>
        <strain evidence="4 5">BN140078</strain>
    </source>
</reference>
<evidence type="ECO:0000313" key="5">
    <source>
        <dbReference type="Proteomes" id="UP000324611"/>
    </source>
</evidence>